<sequence length="135" mass="14849">MVIGSQPSKALLETRINRQRCSTLCEVGWSSHGHSYPRHGWAKRVPVVDRSQLIETRDGARDLGFFSGGPDSKALVPFASCSHERISNRASLSGAFCNRPTLAGFMLGAQVENLYILFVYTQRGKAFMSRQGSAT</sequence>
<organism evidence="1 2">
    <name type="scientific">Arthroderma otae (strain ATCC MYA-4605 / CBS 113480)</name>
    <name type="common">Microsporum canis</name>
    <dbReference type="NCBI Taxonomy" id="554155"/>
    <lineage>
        <taxon>Eukaryota</taxon>
        <taxon>Fungi</taxon>
        <taxon>Dikarya</taxon>
        <taxon>Ascomycota</taxon>
        <taxon>Pezizomycotina</taxon>
        <taxon>Eurotiomycetes</taxon>
        <taxon>Eurotiomycetidae</taxon>
        <taxon>Onygenales</taxon>
        <taxon>Arthrodermataceae</taxon>
        <taxon>Microsporum</taxon>
    </lineage>
</organism>
<evidence type="ECO:0000313" key="1">
    <source>
        <dbReference type="EMBL" id="EEQ30355.1"/>
    </source>
</evidence>
<dbReference type="VEuPathDB" id="FungiDB:MCYG_03174"/>
<reference evidence="2" key="1">
    <citation type="journal article" date="2012" name="MBio">
        <title>Comparative genome analysis of Trichophyton rubrum and related dermatophytes reveals candidate genes involved in infection.</title>
        <authorList>
            <person name="Martinez D.A."/>
            <person name="Oliver B.G."/>
            <person name="Graeser Y."/>
            <person name="Goldberg J.M."/>
            <person name="Li W."/>
            <person name="Martinez-Rossi N.M."/>
            <person name="Monod M."/>
            <person name="Shelest E."/>
            <person name="Barton R.C."/>
            <person name="Birch E."/>
            <person name="Brakhage A.A."/>
            <person name="Chen Z."/>
            <person name="Gurr S.J."/>
            <person name="Heiman D."/>
            <person name="Heitman J."/>
            <person name="Kosti I."/>
            <person name="Rossi A."/>
            <person name="Saif S."/>
            <person name="Samalova M."/>
            <person name="Saunders C.W."/>
            <person name="Shea T."/>
            <person name="Summerbell R.C."/>
            <person name="Xu J."/>
            <person name="Young S."/>
            <person name="Zeng Q."/>
            <person name="Birren B.W."/>
            <person name="Cuomo C.A."/>
            <person name="White T.C."/>
        </authorList>
    </citation>
    <scope>NUCLEOTIDE SEQUENCE [LARGE SCALE GENOMIC DNA]</scope>
    <source>
        <strain evidence="2">ATCC MYA-4605 / CBS 113480</strain>
    </source>
</reference>
<dbReference type="EMBL" id="DS995703">
    <property type="protein sequence ID" value="EEQ30355.1"/>
    <property type="molecule type" value="Genomic_DNA"/>
</dbReference>
<dbReference type="Proteomes" id="UP000002035">
    <property type="component" value="Unassembled WGS sequence"/>
</dbReference>
<name>C5FKY3_ARTOC</name>
<keyword evidence="2" id="KW-1185">Reference proteome</keyword>
<dbReference type="RefSeq" id="XP_002847668.1">
    <property type="nucleotide sequence ID" value="XM_002847622.1"/>
</dbReference>
<dbReference type="AlphaFoldDB" id="C5FKY3"/>
<dbReference type="GeneID" id="9230350"/>
<proteinExistence type="predicted"/>
<accession>C5FKY3</accession>
<gene>
    <name evidence="1" type="ORF">MCYG_03174</name>
</gene>
<protein>
    <submittedName>
        <fullName evidence="1">Uncharacterized protein</fullName>
    </submittedName>
</protein>
<dbReference type="HOGENOM" id="CLU_1885294_0_0_1"/>
<evidence type="ECO:0000313" key="2">
    <source>
        <dbReference type="Proteomes" id="UP000002035"/>
    </source>
</evidence>